<name>A0A382K6G4_9ZZZZ</name>
<feature type="non-terminal residue" evidence="1">
    <location>
        <position position="78"/>
    </location>
</feature>
<accession>A0A382K6G4</accession>
<sequence length="78" mass="8408">MRVAETTLTQQLVHRAGMQGAQKLPLRIRPAVVDGAGYIDGTRCYQGDELVLVDGQLVLASVIRVVVVTEPMGKGFVD</sequence>
<reference evidence="1" key="1">
    <citation type="submission" date="2018-05" db="EMBL/GenBank/DDBJ databases">
        <authorList>
            <person name="Lanie J.A."/>
            <person name="Ng W.-L."/>
            <person name="Kazmierczak K.M."/>
            <person name="Andrzejewski T.M."/>
            <person name="Davidsen T.M."/>
            <person name="Wayne K.J."/>
            <person name="Tettelin H."/>
            <person name="Glass J.I."/>
            <person name="Rusch D."/>
            <person name="Podicherti R."/>
            <person name="Tsui H.-C.T."/>
            <person name="Winkler M.E."/>
        </authorList>
    </citation>
    <scope>NUCLEOTIDE SEQUENCE</scope>
</reference>
<protein>
    <submittedName>
        <fullName evidence="1">Uncharacterized protein</fullName>
    </submittedName>
</protein>
<organism evidence="1">
    <name type="scientific">marine metagenome</name>
    <dbReference type="NCBI Taxonomy" id="408172"/>
    <lineage>
        <taxon>unclassified sequences</taxon>
        <taxon>metagenomes</taxon>
        <taxon>ecological metagenomes</taxon>
    </lineage>
</organism>
<proteinExistence type="predicted"/>
<dbReference type="AlphaFoldDB" id="A0A382K6G4"/>
<gene>
    <name evidence="1" type="ORF">METZ01_LOCUS271095</name>
</gene>
<dbReference type="EMBL" id="UINC01077787">
    <property type="protein sequence ID" value="SVC18241.1"/>
    <property type="molecule type" value="Genomic_DNA"/>
</dbReference>
<evidence type="ECO:0000313" key="1">
    <source>
        <dbReference type="EMBL" id="SVC18241.1"/>
    </source>
</evidence>